<dbReference type="STRING" id="1120923.SAMN02746095_00234"/>
<accession>A0A0D6PBH3</accession>
<feature type="domain" description="OmpA-like" evidence="2">
    <location>
        <begin position="23"/>
        <end position="105"/>
    </location>
</feature>
<feature type="region of interest" description="Disordered" evidence="1">
    <location>
        <begin position="94"/>
        <end position="113"/>
    </location>
</feature>
<dbReference type="Gene3D" id="3.30.1330.60">
    <property type="entry name" value="OmpA-like domain"/>
    <property type="match status" value="1"/>
</dbReference>
<proteinExistence type="predicted"/>
<reference evidence="3 4" key="1">
    <citation type="submission" date="2012-11" db="EMBL/GenBank/DDBJ databases">
        <title>Whole genome sequence of Acidocella aminolytica 101 = DSM 11237.</title>
        <authorList>
            <person name="Azuma Y."/>
            <person name="Higashiura N."/>
            <person name="Hirakawa H."/>
            <person name="Matsushita K."/>
        </authorList>
    </citation>
    <scope>NUCLEOTIDE SEQUENCE [LARGE SCALE GENOMIC DNA]</scope>
    <source>
        <strain evidence="4">101 / DSM 11237</strain>
    </source>
</reference>
<sequence length="113" mass="11436">MVPVAPKPVAPKPIIPTLARIQFSPGSATLPASAADTLKPFCASQRSVPVVTRAPADPSDPSSAMRLSMARAFAIRDALIACGVPAQNIIPRAAGTVPGADNNEAQIGASAKP</sequence>
<protein>
    <recommendedName>
        <fullName evidence="2">OmpA-like domain-containing protein</fullName>
    </recommendedName>
</protein>
<dbReference type="InterPro" id="IPR006665">
    <property type="entry name" value="OmpA-like"/>
</dbReference>
<dbReference type="Proteomes" id="UP000032668">
    <property type="component" value="Unassembled WGS sequence"/>
</dbReference>
<comment type="caution">
    <text evidence="3">The sequence shown here is derived from an EMBL/GenBank/DDBJ whole genome shotgun (WGS) entry which is preliminary data.</text>
</comment>
<evidence type="ECO:0000313" key="3">
    <source>
        <dbReference type="EMBL" id="GAN78691.1"/>
    </source>
</evidence>
<dbReference type="InterPro" id="IPR036737">
    <property type="entry name" value="OmpA-like_sf"/>
</dbReference>
<gene>
    <name evidence="3" type="ORF">Aam_006_005</name>
</gene>
<dbReference type="EMBL" id="BANC01000006">
    <property type="protein sequence ID" value="GAN78691.1"/>
    <property type="molecule type" value="Genomic_DNA"/>
</dbReference>
<evidence type="ECO:0000256" key="1">
    <source>
        <dbReference type="SAM" id="MobiDB-lite"/>
    </source>
</evidence>
<dbReference type="Pfam" id="PF00691">
    <property type="entry name" value="OmpA"/>
    <property type="match status" value="1"/>
</dbReference>
<dbReference type="SUPFAM" id="SSF103088">
    <property type="entry name" value="OmpA-like"/>
    <property type="match status" value="1"/>
</dbReference>
<organism evidence="3 4">
    <name type="scientific">Acidocella aminolytica 101 = DSM 11237</name>
    <dbReference type="NCBI Taxonomy" id="1120923"/>
    <lineage>
        <taxon>Bacteria</taxon>
        <taxon>Pseudomonadati</taxon>
        <taxon>Pseudomonadota</taxon>
        <taxon>Alphaproteobacteria</taxon>
        <taxon>Acetobacterales</taxon>
        <taxon>Acidocellaceae</taxon>
        <taxon>Acidocella</taxon>
    </lineage>
</organism>
<evidence type="ECO:0000259" key="2">
    <source>
        <dbReference type="Pfam" id="PF00691"/>
    </source>
</evidence>
<dbReference type="AlphaFoldDB" id="A0A0D6PBH3"/>
<keyword evidence="4" id="KW-1185">Reference proteome</keyword>
<name>A0A0D6PBH3_9PROT</name>
<evidence type="ECO:0000313" key="4">
    <source>
        <dbReference type="Proteomes" id="UP000032668"/>
    </source>
</evidence>